<keyword evidence="6 10" id="KW-0505">Motor protein</keyword>
<dbReference type="AlphaFoldDB" id="A0A2I0WJM2"/>
<evidence type="ECO:0000256" key="11">
    <source>
        <dbReference type="SAM" id="Coils"/>
    </source>
</evidence>
<evidence type="ECO:0000256" key="8">
    <source>
        <dbReference type="ARBA" id="ARBA00034704"/>
    </source>
</evidence>
<comment type="subcellular location">
    <subcellularLocation>
        <location evidence="1">Cytoplasm</location>
        <location evidence="1">Cytoskeleton</location>
        <location evidence="1">Spindle</location>
    </subcellularLocation>
</comment>
<accession>A0A2I0WJM2</accession>
<dbReference type="Gene3D" id="3.40.850.10">
    <property type="entry name" value="Kinesin motor domain"/>
    <property type="match status" value="1"/>
</dbReference>
<dbReference type="GO" id="GO:0008574">
    <property type="term" value="F:plus-end-directed microtubule motor activity"/>
    <property type="evidence" value="ECO:0007669"/>
    <property type="project" value="TreeGrafter"/>
</dbReference>
<dbReference type="PANTHER" id="PTHR47970:SF2">
    <property type="entry name" value="KINESIN-LIKE PROTEIN KIN-5D"/>
    <property type="match status" value="1"/>
</dbReference>
<organism evidence="14 15">
    <name type="scientific">Dendrobium catenatum</name>
    <dbReference type="NCBI Taxonomy" id="906689"/>
    <lineage>
        <taxon>Eukaryota</taxon>
        <taxon>Viridiplantae</taxon>
        <taxon>Streptophyta</taxon>
        <taxon>Embryophyta</taxon>
        <taxon>Tracheophyta</taxon>
        <taxon>Spermatophyta</taxon>
        <taxon>Magnoliopsida</taxon>
        <taxon>Liliopsida</taxon>
        <taxon>Asparagales</taxon>
        <taxon>Orchidaceae</taxon>
        <taxon>Epidendroideae</taxon>
        <taxon>Malaxideae</taxon>
        <taxon>Dendrobiinae</taxon>
        <taxon>Dendrobium</taxon>
    </lineage>
</organism>
<keyword evidence="11" id="KW-0175">Coiled coil</keyword>
<dbReference type="FunFam" id="3.40.850.10:FF:000019">
    <property type="entry name" value="Kinesin-like protein KIN-5D"/>
    <property type="match status" value="1"/>
</dbReference>
<dbReference type="GO" id="GO:0005876">
    <property type="term" value="C:spindle microtubule"/>
    <property type="evidence" value="ECO:0007669"/>
    <property type="project" value="TreeGrafter"/>
</dbReference>
<dbReference type="InterPro" id="IPR027417">
    <property type="entry name" value="P-loop_NTPase"/>
</dbReference>
<dbReference type="STRING" id="906689.A0A2I0WJM2"/>
<proteinExistence type="inferred from homology"/>
<keyword evidence="7" id="KW-0206">Cytoskeleton</keyword>
<dbReference type="InterPro" id="IPR047149">
    <property type="entry name" value="KIF11-like"/>
</dbReference>
<reference evidence="14 15" key="1">
    <citation type="journal article" date="2016" name="Sci. Rep.">
        <title>The Dendrobium catenatum Lindl. genome sequence provides insights into polysaccharide synthase, floral development and adaptive evolution.</title>
        <authorList>
            <person name="Zhang G.Q."/>
            <person name="Xu Q."/>
            <person name="Bian C."/>
            <person name="Tsai W.C."/>
            <person name="Yeh C.M."/>
            <person name="Liu K.W."/>
            <person name="Yoshida K."/>
            <person name="Zhang L.S."/>
            <person name="Chang S.B."/>
            <person name="Chen F."/>
            <person name="Shi Y."/>
            <person name="Su Y.Y."/>
            <person name="Zhang Y.Q."/>
            <person name="Chen L.J."/>
            <person name="Yin Y."/>
            <person name="Lin M."/>
            <person name="Huang H."/>
            <person name="Deng H."/>
            <person name="Wang Z.W."/>
            <person name="Zhu S.L."/>
            <person name="Zhao X."/>
            <person name="Deng C."/>
            <person name="Niu S.C."/>
            <person name="Huang J."/>
            <person name="Wang M."/>
            <person name="Liu G.H."/>
            <person name="Yang H.J."/>
            <person name="Xiao X.J."/>
            <person name="Hsiao Y.Y."/>
            <person name="Wu W.L."/>
            <person name="Chen Y.Y."/>
            <person name="Mitsuda N."/>
            <person name="Ohme-Takagi M."/>
            <person name="Luo Y.B."/>
            <person name="Van de Peer Y."/>
            <person name="Liu Z.J."/>
        </authorList>
    </citation>
    <scope>NUCLEOTIDE SEQUENCE [LARGE SCALE GENOMIC DNA]</scope>
    <source>
        <tissue evidence="14">The whole plant</tissue>
    </source>
</reference>
<protein>
    <submittedName>
        <fullName evidence="14">125 kDa kinesin-related protein</fullName>
    </submittedName>
</protein>
<evidence type="ECO:0000313" key="14">
    <source>
        <dbReference type="EMBL" id="PKU75859.1"/>
    </source>
</evidence>
<keyword evidence="3" id="KW-0493">Microtubule</keyword>
<dbReference type="InterPro" id="IPR001752">
    <property type="entry name" value="Kinesin_motor_dom"/>
</dbReference>
<keyword evidence="2" id="KW-0963">Cytoplasm</keyword>
<comment type="similarity">
    <text evidence="8">Belongs to the TRAFAC class myosin-kinesin ATPase superfamily. Kinesin family. KIN-5/BimC subfamily.</text>
</comment>
<dbReference type="GO" id="GO:0051231">
    <property type="term" value="P:spindle elongation"/>
    <property type="evidence" value="ECO:0007669"/>
    <property type="project" value="TreeGrafter"/>
</dbReference>
<dbReference type="InterPro" id="IPR036961">
    <property type="entry name" value="Kinesin_motor_dom_sf"/>
</dbReference>
<evidence type="ECO:0000256" key="2">
    <source>
        <dbReference type="ARBA" id="ARBA00022490"/>
    </source>
</evidence>
<feature type="region of interest" description="Disordered" evidence="12">
    <location>
        <begin position="151"/>
        <end position="202"/>
    </location>
</feature>
<keyword evidence="15" id="KW-1185">Reference proteome</keyword>
<dbReference type="InterPro" id="IPR019821">
    <property type="entry name" value="Kinesin_motor_CS"/>
</dbReference>
<evidence type="ECO:0000256" key="7">
    <source>
        <dbReference type="ARBA" id="ARBA00023212"/>
    </source>
</evidence>
<name>A0A2I0WJM2_9ASPA</name>
<dbReference type="PROSITE" id="PS50067">
    <property type="entry name" value="KINESIN_MOTOR_2"/>
    <property type="match status" value="1"/>
</dbReference>
<evidence type="ECO:0000256" key="9">
    <source>
        <dbReference type="ARBA" id="ARBA00046159"/>
    </source>
</evidence>
<dbReference type="InterPro" id="IPR047241">
    <property type="entry name" value="KIF11-like_kin_motor_dom"/>
</dbReference>
<keyword evidence="4 10" id="KW-0547">Nucleotide-binding</keyword>
<comment type="function">
    <text evidence="9">Responsible for microtubule translocation. May be important for the organization of phragmoplast-specific arrays of microtubules. Plays an essential role in stabilizing the mitotic spindle. Required during mitotic cytokinesis.</text>
</comment>
<evidence type="ECO:0000256" key="12">
    <source>
        <dbReference type="SAM" id="MobiDB-lite"/>
    </source>
</evidence>
<reference evidence="14 15" key="2">
    <citation type="journal article" date="2017" name="Nature">
        <title>The Apostasia genome and the evolution of orchids.</title>
        <authorList>
            <person name="Zhang G.Q."/>
            <person name="Liu K.W."/>
            <person name="Li Z."/>
            <person name="Lohaus R."/>
            <person name="Hsiao Y.Y."/>
            <person name="Niu S.C."/>
            <person name="Wang J.Y."/>
            <person name="Lin Y.C."/>
            <person name="Xu Q."/>
            <person name="Chen L.J."/>
            <person name="Yoshida K."/>
            <person name="Fujiwara S."/>
            <person name="Wang Z.W."/>
            <person name="Zhang Y.Q."/>
            <person name="Mitsuda N."/>
            <person name="Wang M."/>
            <person name="Liu G.H."/>
            <person name="Pecoraro L."/>
            <person name="Huang H.X."/>
            <person name="Xiao X.J."/>
            <person name="Lin M."/>
            <person name="Wu X.Y."/>
            <person name="Wu W.L."/>
            <person name="Chen Y.Y."/>
            <person name="Chang S.B."/>
            <person name="Sakamoto S."/>
            <person name="Ohme-Takagi M."/>
            <person name="Yagi M."/>
            <person name="Zeng S.J."/>
            <person name="Shen C.Y."/>
            <person name="Yeh C.M."/>
            <person name="Luo Y.B."/>
            <person name="Tsai W.C."/>
            <person name="Van de Peer Y."/>
            <person name="Liu Z.J."/>
        </authorList>
    </citation>
    <scope>NUCLEOTIDE SEQUENCE [LARGE SCALE GENOMIC DNA]</scope>
    <source>
        <tissue evidence="14">The whole plant</tissue>
    </source>
</reference>
<feature type="binding site" evidence="10">
    <location>
        <begin position="293"/>
        <end position="300"/>
    </location>
    <ligand>
        <name>ATP</name>
        <dbReference type="ChEBI" id="CHEBI:30616"/>
    </ligand>
</feature>
<dbReference type="SUPFAM" id="SSF52540">
    <property type="entry name" value="P-loop containing nucleoside triphosphate hydrolases"/>
    <property type="match status" value="1"/>
</dbReference>
<gene>
    <name evidence="14" type="primary">TKRP125</name>
    <name evidence="14" type="ORF">MA16_Dca005906</name>
</gene>
<dbReference type="EMBL" id="KZ502564">
    <property type="protein sequence ID" value="PKU75859.1"/>
    <property type="molecule type" value="Genomic_DNA"/>
</dbReference>
<dbReference type="GO" id="GO:0008017">
    <property type="term" value="F:microtubule binding"/>
    <property type="evidence" value="ECO:0007669"/>
    <property type="project" value="InterPro"/>
</dbReference>
<dbReference type="PROSITE" id="PS00411">
    <property type="entry name" value="KINESIN_MOTOR_1"/>
    <property type="match status" value="1"/>
</dbReference>
<dbReference type="Proteomes" id="UP000233837">
    <property type="component" value="Unassembled WGS sequence"/>
</dbReference>
<feature type="coiled-coil region" evidence="11">
    <location>
        <begin position="565"/>
        <end position="622"/>
    </location>
</feature>
<sequence>MAFSAPLIESSFDQFEDSLLKSSSLPIYDESLYDEYVDDTFIGVIDFDQPVYDDDENKVDATLELIIPDKTTICSPSLIVKWFGVGFDSYLEKRHLKELTKDFSNDKDEKERTKNKTIKFIKNFHRFQFILKSLPGEANDIWWNYPDLSSPADSDSPSGLLMDNSQRKGGLIPISPQTPRSSDRSSKGANDTSSNSNSKHDKDKGVNIQVIVRCRPLNDDEMRFNTPVVISCNDQRREVSAVQNIANKQIDKTFTFDKVFGPSSLQNDLFEQAVSPIVREVLEGYNCTIFAYGQTGTGKTYTMEGGAVNAKNGEFPNDAGVIPRSVRQIFDKLEAQNSEYSMKVSFLELYNEEITDLLAPEEPRLLEEKSKKPIALMEDGKGGVFVRGLEEEIVATAGEIYRILEKGSSKRRTAETLLNKQSSRSHSIFSITIHMKECTPEGEEMIKCGKLNLVDLAGSENISRSGARDNRAREAGEINKSLLTLGRVINALVDHSGHVPYRDSKLTRLLRDSLGGKTKTCIVATISPSIHCLEETLNTLDYAHRAKNIKNKPEVNQKMMKSALIKDLYSEIDRLKQELYAAREKNGIYIPKDCFVQDEALKKAMSEKLECLEVELEVRDKELVGLKDLCRSQRTLHADLKEELIEFALELRIELEDAAEDFYGLCSKIDRKNKIEDGNKMILQRFQSHLTEQLGLLHNTVSTSLTQQENHLKQMEEETTKELHEWMERLKDVYGNGIRSMDGFTGELKQKSLLTFGKLNSQISMHYSGLEDCLKNITQEGNQLLNELKTTLSMMEDKLVSFTRKQHEGHLRTVEATRSISKITSTFFCNLDVQAAKISKIVDESETIRKKQLYELEKKFEECAAKEEKQFLMKVEEMLANSNARKKKLVQEAVFALREMDAERTSFLKTEVSSTQDFTDRMKEQWTIYMEETENNYREDSTTVESEKMVIEEGLQECKSMATSGLQQWETAQSSLLTLGQNNKSSMESLLKSGIEANELIQCRSSASMNTAIEDLDIEHNGLLSCIDSSQKLDHKTCQKFDSLIVPCRAELRELQIGHQHSTMKITENAENCLEKEYMVDKETCLTPTRRPINVCSPGLIEKMRTPAFEELLKSWEAKPAVGGEGKQFLGAQETQVQALRRDCRAPLTAKN</sequence>
<dbReference type="GO" id="GO:0072686">
    <property type="term" value="C:mitotic spindle"/>
    <property type="evidence" value="ECO:0007669"/>
    <property type="project" value="TreeGrafter"/>
</dbReference>
<dbReference type="CDD" id="cd01364">
    <property type="entry name" value="KISc_BimC_Eg5"/>
    <property type="match status" value="1"/>
</dbReference>
<keyword evidence="5 10" id="KW-0067">ATP-binding</keyword>
<evidence type="ECO:0000259" key="13">
    <source>
        <dbReference type="PROSITE" id="PS50067"/>
    </source>
</evidence>
<dbReference type="GO" id="GO:0007018">
    <property type="term" value="P:microtubule-based movement"/>
    <property type="evidence" value="ECO:0007669"/>
    <property type="project" value="InterPro"/>
</dbReference>
<evidence type="ECO:0000256" key="1">
    <source>
        <dbReference type="ARBA" id="ARBA00004186"/>
    </source>
</evidence>
<dbReference type="GO" id="GO:0090307">
    <property type="term" value="P:mitotic spindle assembly"/>
    <property type="evidence" value="ECO:0007669"/>
    <property type="project" value="TreeGrafter"/>
</dbReference>
<dbReference type="Pfam" id="PF00225">
    <property type="entry name" value="Kinesin"/>
    <property type="match status" value="1"/>
</dbReference>
<evidence type="ECO:0000256" key="4">
    <source>
        <dbReference type="ARBA" id="ARBA00022741"/>
    </source>
</evidence>
<evidence type="ECO:0000256" key="3">
    <source>
        <dbReference type="ARBA" id="ARBA00022701"/>
    </source>
</evidence>
<dbReference type="GO" id="GO:0005524">
    <property type="term" value="F:ATP binding"/>
    <property type="evidence" value="ECO:0007669"/>
    <property type="project" value="UniProtKB-UniRule"/>
</dbReference>
<feature type="compositionally biased region" description="Low complexity" evidence="12">
    <location>
        <begin position="151"/>
        <end position="161"/>
    </location>
</feature>
<dbReference type="PRINTS" id="PR00380">
    <property type="entry name" value="KINESINHEAVY"/>
</dbReference>
<evidence type="ECO:0000256" key="6">
    <source>
        <dbReference type="ARBA" id="ARBA00023175"/>
    </source>
</evidence>
<evidence type="ECO:0000256" key="10">
    <source>
        <dbReference type="PROSITE-ProRule" id="PRU00283"/>
    </source>
</evidence>
<evidence type="ECO:0000313" key="15">
    <source>
        <dbReference type="Proteomes" id="UP000233837"/>
    </source>
</evidence>
<dbReference type="PANTHER" id="PTHR47970">
    <property type="entry name" value="KINESIN-LIKE PROTEIN KIF11"/>
    <property type="match status" value="1"/>
</dbReference>
<evidence type="ECO:0000256" key="5">
    <source>
        <dbReference type="ARBA" id="ARBA00022840"/>
    </source>
</evidence>
<dbReference type="SMART" id="SM00129">
    <property type="entry name" value="KISc"/>
    <property type="match status" value="1"/>
</dbReference>
<feature type="domain" description="Kinesin motor" evidence="13">
    <location>
        <begin position="207"/>
        <end position="549"/>
    </location>
</feature>